<gene>
    <name evidence="1" type="ORF">BpHYR1_005418</name>
</gene>
<organism evidence="1 2">
    <name type="scientific">Brachionus plicatilis</name>
    <name type="common">Marine rotifer</name>
    <name type="synonym">Brachionus muelleri</name>
    <dbReference type="NCBI Taxonomy" id="10195"/>
    <lineage>
        <taxon>Eukaryota</taxon>
        <taxon>Metazoa</taxon>
        <taxon>Spiralia</taxon>
        <taxon>Gnathifera</taxon>
        <taxon>Rotifera</taxon>
        <taxon>Eurotatoria</taxon>
        <taxon>Monogononta</taxon>
        <taxon>Pseudotrocha</taxon>
        <taxon>Ploima</taxon>
        <taxon>Brachionidae</taxon>
        <taxon>Brachionus</taxon>
    </lineage>
</organism>
<keyword evidence="2" id="KW-1185">Reference proteome</keyword>
<sequence length="330" mass="36819">MQFFSYYFLPILNLKKKHLTLFKSSHVQLFVVESSVEKLSKKSSRAVIFFQRGHNQHFNKLSILIATLRTKLFQVLDGLGNHLVLHELAEQTGPRLTGIGRVHALHGLQPVLDRLGVERRTGDRLSDASLRRKGGRLRQSALRLLRLVPTVAGTAARSQRQLIAVSVRDLLDVLDLRGHGAVLGLDRAVHGRGFAGALLNVLSLLASLGLLSRLLGLQARLLLVGLAPNLVDAARARVLAPRHPVVLSQVDDVHDHEADARRHRFFLSRDLVQLVKVGFDALRVIRLVQLFANGGEQFAQTLDVLLVSVLFEQTFNAVVHYFFGEHFELE</sequence>
<dbReference type="EMBL" id="REGN01006299">
    <property type="protein sequence ID" value="RNA10113.1"/>
    <property type="molecule type" value="Genomic_DNA"/>
</dbReference>
<protein>
    <submittedName>
        <fullName evidence="1">Uncharacterized protein</fullName>
    </submittedName>
</protein>
<evidence type="ECO:0000313" key="2">
    <source>
        <dbReference type="Proteomes" id="UP000276133"/>
    </source>
</evidence>
<proteinExistence type="predicted"/>
<comment type="caution">
    <text evidence="1">The sequence shown here is derived from an EMBL/GenBank/DDBJ whole genome shotgun (WGS) entry which is preliminary data.</text>
</comment>
<dbReference type="Proteomes" id="UP000276133">
    <property type="component" value="Unassembled WGS sequence"/>
</dbReference>
<reference evidence="1 2" key="1">
    <citation type="journal article" date="2018" name="Sci. Rep.">
        <title>Genomic signatures of local adaptation to the degree of environmental predictability in rotifers.</title>
        <authorList>
            <person name="Franch-Gras L."/>
            <person name="Hahn C."/>
            <person name="Garcia-Roger E.M."/>
            <person name="Carmona M.J."/>
            <person name="Serra M."/>
            <person name="Gomez A."/>
        </authorList>
    </citation>
    <scope>NUCLEOTIDE SEQUENCE [LARGE SCALE GENOMIC DNA]</scope>
    <source>
        <strain evidence="1">HYR1</strain>
    </source>
</reference>
<evidence type="ECO:0000313" key="1">
    <source>
        <dbReference type="EMBL" id="RNA10113.1"/>
    </source>
</evidence>
<accession>A0A3M7QFT1</accession>
<dbReference type="AlphaFoldDB" id="A0A3M7QFT1"/>
<name>A0A3M7QFT1_BRAPC</name>